<evidence type="ECO:0000313" key="2">
    <source>
        <dbReference type="EMBL" id="MBP2188464.1"/>
    </source>
</evidence>
<feature type="region of interest" description="Disordered" evidence="1">
    <location>
        <begin position="1"/>
        <end position="28"/>
    </location>
</feature>
<protein>
    <submittedName>
        <fullName evidence="2">Uncharacterized protein</fullName>
    </submittedName>
</protein>
<accession>A0ABS4Q9U2</accession>
<dbReference type="EMBL" id="JAGGMR010000001">
    <property type="protein sequence ID" value="MBP2188464.1"/>
    <property type="molecule type" value="Genomic_DNA"/>
</dbReference>
<sequence>MTFELDPHSPEDSDGGLAAPWDDEQAGPEVNRARVQAGDFSDLNQHDKCVIDEFLATLR</sequence>
<dbReference type="RefSeq" id="WP_209885743.1">
    <property type="nucleotide sequence ID" value="NZ_JAGGMR010000001.1"/>
</dbReference>
<feature type="compositionally biased region" description="Basic and acidic residues" evidence="1">
    <location>
        <begin position="1"/>
        <end position="11"/>
    </location>
</feature>
<comment type="caution">
    <text evidence="2">The sequence shown here is derived from an EMBL/GenBank/DDBJ whole genome shotgun (WGS) entry which is preliminary data.</text>
</comment>
<gene>
    <name evidence="2" type="ORF">BJ987_001365</name>
</gene>
<organism evidence="2 3">
    <name type="scientific">Nocardia goodfellowii</name>
    <dbReference type="NCBI Taxonomy" id="882446"/>
    <lineage>
        <taxon>Bacteria</taxon>
        <taxon>Bacillati</taxon>
        <taxon>Actinomycetota</taxon>
        <taxon>Actinomycetes</taxon>
        <taxon>Mycobacteriales</taxon>
        <taxon>Nocardiaceae</taxon>
        <taxon>Nocardia</taxon>
    </lineage>
</organism>
<proteinExistence type="predicted"/>
<name>A0ABS4Q9U2_9NOCA</name>
<keyword evidence="3" id="KW-1185">Reference proteome</keyword>
<evidence type="ECO:0000256" key="1">
    <source>
        <dbReference type="SAM" id="MobiDB-lite"/>
    </source>
</evidence>
<evidence type="ECO:0000313" key="3">
    <source>
        <dbReference type="Proteomes" id="UP001519325"/>
    </source>
</evidence>
<reference evidence="2 3" key="1">
    <citation type="submission" date="2021-03" db="EMBL/GenBank/DDBJ databases">
        <title>Sequencing the genomes of 1000 actinobacteria strains.</title>
        <authorList>
            <person name="Klenk H.-P."/>
        </authorList>
    </citation>
    <scope>NUCLEOTIDE SEQUENCE [LARGE SCALE GENOMIC DNA]</scope>
    <source>
        <strain evidence="2 3">DSM 45516</strain>
    </source>
</reference>
<dbReference type="Proteomes" id="UP001519325">
    <property type="component" value="Unassembled WGS sequence"/>
</dbReference>